<dbReference type="AlphaFoldDB" id="A0AAV0XVV3"/>
<comment type="caution">
    <text evidence="1">The sequence shown here is derived from an EMBL/GenBank/DDBJ whole genome shotgun (WGS) entry which is preliminary data.</text>
</comment>
<dbReference type="PANTHER" id="PTHR46880:SF8">
    <property type="entry name" value="E3 SUMO-PROTEIN LIGASE KIAA1586"/>
    <property type="match status" value="1"/>
</dbReference>
<name>A0AAV0XVV3_9HEMI</name>
<reference evidence="1 2" key="1">
    <citation type="submission" date="2023-01" db="EMBL/GenBank/DDBJ databases">
        <authorList>
            <person name="Whitehead M."/>
        </authorList>
    </citation>
    <scope>NUCLEOTIDE SEQUENCE [LARGE SCALE GENOMIC DNA]</scope>
</reference>
<evidence type="ECO:0008006" key="3">
    <source>
        <dbReference type="Google" id="ProtNLM"/>
    </source>
</evidence>
<dbReference type="Proteomes" id="UP001160148">
    <property type="component" value="Unassembled WGS sequence"/>
</dbReference>
<dbReference type="EMBL" id="CARXXK010001074">
    <property type="protein sequence ID" value="CAI6372749.1"/>
    <property type="molecule type" value="Genomic_DNA"/>
</dbReference>
<dbReference type="PANTHER" id="PTHR46880">
    <property type="entry name" value="RAS-ASSOCIATING DOMAIN-CONTAINING PROTEIN"/>
    <property type="match status" value="1"/>
</dbReference>
<proteinExistence type="predicted"/>
<sequence>MLGRVSGVGVKLQNFYPNIILWHCCNHRLELAVSDTLKEVHRTNHFQSFIEKLYVLYHQWPKNRNELSILCAASLEQKLLNIGKIFTIMWVASSEKTLKAVFNNYTSLFKHFFNASNDSLRE</sequence>
<organism evidence="1 2">
    <name type="scientific">Macrosiphum euphorbiae</name>
    <name type="common">potato aphid</name>
    <dbReference type="NCBI Taxonomy" id="13131"/>
    <lineage>
        <taxon>Eukaryota</taxon>
        <taxon>Metazoa</taxon>
        <taxon>Ecdysozoa</taxon>
        <taxon>Arthropoda</taxon>
        <taxon>Hexapoda</taxon>
        <taxon>Insecta</taxon>
        <taxon>Pterygota</taxon>
        <taxon>Neoptera</taxon>
        <taxon>Paraneoptera</taxon>
        <taxon>Hemiptera</taxon>
        <taxon>Sternorrhyncha</taxon>
        <taxon>Aphidomorpha</taxon>
        <taxon>Aphidoidea</taxon>
        <taxon>Aphididae</taxon>
        <taxon>Macrosiphini</taxon>
        <taxon>Macrosiphum</taxon>
    </lineage>
</organism>
<evidence type="ECO:0000313" key="2">
    <source>
        <dbReference type="Proteomes" id="UP001160148"/>
    </source>
</evidence>
<accession>A0AAV0XVV3</accession>
<gene>
    <name evidence="1" type="ORF">MEUPH1_LOCUS26578</name>
</gene>
<evidence type="ECO:0000313" key="1">
    <source>
        <dbReference type="EMBL" id="CAI6372749.1"/>
    </source>
</evidence>
<keyword evidence="2" id="KW-1185">Reference proteome</keyword>
<protein>
    <recommendedName>
        <fullName evidence="3">E3 SUMO-protein ligase KIAA1586-like</fullName>
    </recommendedName>
</protein>